<feature type="transmembrane region" description="Helical" evidence="6">
    <location>
        <begin position="155"/>
        <end position="175"/>
    </location>
</feature>
<sequence length="342" mass="36746">MWSPAEAGRRQLRLRIAQVSAEARTGSARAEPRDRRPLAAIGLKVASVLAFVMMFTCLKVAGDVPAGQLVFFRSAFAFVPLLLIMAWRKQLKGGFRTKAPLSHVARGLVGVSSMGLGFFALTRLPLPEAVTLGYAQPLLIVVFSALFMGELVRAYRWAAVCVGFVGVLVISWPKLTLFTSGAGLDNAQAIGVAAALTSAAASAIAMLLVRRLVHTERSATIVLWFTMTSTVVALMTLPFGWVFLNNQQFILLVTAGLFGGLGQIAMTESYRHAEASTVAPFEYTSMIWATVAGYLVFSELPSLNMLVGGSIVVAAGIFIIWREHRLGLERGTARQVSPPSGT</sequence>
<protein>
    <submittedName>
        <fullName evidence="8">DMT family transporter</fullName>
    </submittedName>
</protein>
<accession>A0A8J7QY96</accession>
<feature type="transmembrane region" description="Helical" evidence="6">
    <location>
        <begin position="249"/>
        <end position="266"/>
    </location>
</feature>
<reference evidence="8" key="1">
    <citation type="submission" date="2021-03" db="EMBL/GenBank/DDBJ databases">
        <title>Genome sequencing and assembly of Tianweitania sediminis.</title>
        <authorList>
            <person name="Chhetri G."/>
        </authorList>
    </citation>
    <scope>NUCLEOTIDE SEQUENCE</scope>
    <source>
        <strain evidence="8">Z8</strain>
    </source>
</reference>
<proteinExistence type="inferred from homology"/>
<dbReference type="EMBL" id="JAGIYY010000002">
    <property type="protein sequence ID" value="MBP0438923.1"/>
    <property type="molecule type" value="Genomic_DNA"/>
</dbReference>
<feature type="domain" description="EamA" evidence="7">
    <location>
        <begin position="43"/>
        <end position="171"/>
    </location>
</feature>
<keyword evidence="5 6" id="KW-0472">Membrane</keyword>
<evidence type="ECO:0000256" key="2">
    <source>
        <dbReference type="ARBA" id="ARBA00009853"/>
    </source>
</evidence>
<dbReference type="RefSeq" id="WP_209334924.1">
    <property type="nucleotide sequence ID" value="NZ_JAGIYY010000002.1"/>
</dbReference>
<keyword evidence="4 6" id="KW-1133">Transmembrane helix</keyword>
<dbReference type="InterPro" id="IPR037185">
    <property type="entry name" value="EmrE-like"/>
</dbReference>
<name>A0A8J7QY96_9HYPH</name>
<feature type="transmembrane region" description="Helical" evidence="6">
    <location>
        <begin position="108"/>
        <end position="126"/>
    </location>
</feature>
<dbReference type="PANTHER" id="PTHR22911:SF6">
    <property type="entry name" value="SOLUTE CARRIER FAMILY 35 MEMBER G1"/>
    <property type="match status" value="1"/>
</dbReference>
<dbReference type="InterPro" id="IPR000620">
    <property type="entry name" value="EamA_dom"/>
</dbReference>
<dbReference type="GO" id="GO:0016020">
    <property type="term" value="C:membrane"/>
    <property type="evidence" value="ECO:0007669"/>
    <property type="project" value="UniProtKB-SubCell"/>
</dbReference>
<feature type="transmembrane region" description="Helical" evidence="6">
    <location>
        <begin position="303"/>
        <end position="321"/>
    </location>
</feature>
<comment type="caution">
    <text evidence="8">The sequence shown here is derived from an EMBL/GenBank/DDBJ whole genome shotgun (WGS) entry which is preliminary data.</text>
</comment>
<comment type="subcellular location">
    <subcellularLocation>
        <location evidence="1">Membrane</location>
        <topology evidence="1">Multi-pass membrane protein</topology>
    </subcellularLocation>
</comment>
<evidence type="ECO:0000256" key="3">
    <source>
        <dbReference type="ARBA" id="ARBA00022692"/>
    </source>
</evidence>
<feature type="domain" description="EamA" evidence="7">
    <location>
        <begin position="190"/>
        <end position="320"/>
    </location>
</feature>
<feature type="transmembrane region" description="Helical" evidence="6">
    <location>
        <begin position="278"/>
        <end position="297"/>
    </location>
</feature>
<feature type="transmembrane region" description="Helical" evidence="6">
    <location>
        <begin position="38"/>
        <end position="61"/>
    </location>
</feature>
<dbReference type="Pfam" id="PF00892">
    <property type="entry name" value="EamA"/>
    <property type="match status" value="2"/>
</dbReference>
<evidence type="ECO:0000256" key="6">
    <source>
        <dbReference type="SAM" id="Phobius"/>
    </source>
</evidence>
<evidence type="ECO:0000256" key="1">
    <source>
        <dbReference type="ARBA" id="ARBA00004141"/>
    </source>
</evidence>
<feature type="transmembrane region" description="Helical" evidence="6">
    <location>
        <begin position="132"/>
        <end position="148"/>
    </location>
</feature>
<feature type="transmembrane region" description="Helical" evidence="6">
    <location>
        <begin position="187"/>
        <end position="209"/>
    </location>
</feature>
<keyword evidence="3 6" id="KW-0812">Transmembrane</keyword>
<organism evidence="8 9">
    <name type="scientific">Tianweitania sediminis</name>
    <dbReference type="NCBI Taxonomy" id="1502156"/>
    <lineage>
        <taxon>Bacteria</taxon>
        <taxon>Pseudomonadati</taxon>
        <taxon>Pseudomonadota</taxon>
        <taxon>Alphaproteobacteria</taxon>
        <taxon>Hyphomicrobiales</taxon>
        <taxon>Phyllobacteriaceae</taxon>
        <taxon>Tianweitania</taxon>
    </lineage>
</organism>
<evidence type="ECO:0000259" key="7">
    <source>
        <dbReference type="Pfam" id="PF00892"/>
    </source>
</evidence>
<dbReference type="AlphaFoldDB" id="A0A8J7QY96"/>
<evidence type="ECO:0000313" key="8">
    <source>
        <dbReference type="EMBL" id="MBP0438923.1"/>
    </source>
</evidence>
<feature type="transmembrane region" description="Helical" evidence="6">
    <location>
        <begin position="67"/>
        <end position="87"/>
    </location>
</feature>
<evidence type="ECO:0000256" key="5">
    <source>
        <dbReference type="ARBA" id="ARBA00023136"/>
    </source>
</evidence>
<dbReference type="Proteomes" id="UP000666240">
    <property type="component" value="Unassembled WGS sequence"/>
</dbReference>
<gene>
    <name evidence="8" type="ORF">J5Y06_09705</name>
</gene>
<evidence type="ECO:0000256" key="4">
    <source>
        <dbReference type="ARBA" id="ARBA00022989"/>
    </source>
</evidence>
<feature type="transmembrane region" description="Helical" evidence="6">
    <location>
        <begin position="221"/>
        <end position="243"/>
    </location>
</feature>
<dbReference type="SUPFAM" id="SSF103481">
    <property type="entry name" value="Multidrug resistance efflux transporter EmrE"/>
    <property type="match status" value="2"/>
</dbReference>
<comment type="similarity">
    <text evidence="2">Belongs to the drug/metabolite transporter (DMT) superfamily. 10 TMS drug/metabolite exporter (DME) (TC 2.A.7.3) family.</text>
</comment>
<evidence type="ECO:0000313" key="9">
    <source>
        <dbReference type="Proteomes" id="UP000666240"/>
    </source>
</evidence>
<keyword evidence="9" id="KW-1185">Reference proteome</keyword>
<dbReference type="PANTHER" id="PTHR22911">
    <property type="entry name" value="ACYL-MALONYL CONDENSING ENZYME-RELATED"/>
    <property type="match status" value="1"/>
</dbReference>